<proteinExistence type="predicted"/>
<evidence type="ECO:0000313" key="2">
    <source>
        <dbReference type="Proteomes" id="UP000615446"/>
    </source>
</evidence>
<reference evidence="1" key="1">
    <citation type="submission" date="2019-10" db="EMBL/GenBank/DDBJ databases">
        <title>Conservation and host-specific expression of non-tandemly repeated heterogenous ribosome RNA gene in arbuscular mycorrhizal fungi.</title>
        <authorList>
            <person name="Maeda T."/>
            <person name="Kobayashi Y."/>
            <person name="Nakagawa T."/>
            <person name="Ezawa T."/>
            <person name="Yamaguchi K."/>
            <person name="Bino T."/>
            <person name="Nishimoto Y."/>
            <person name="Shigenobu S."/>
            <person name="Kawaguchi M."/>
        </authorList>
    </citation>
    <scope>NUCLEOTIDE SEQUENCE</scope>
    <source>
        <strain evidence="1">HR1</strain>
    </source>
</reference>
<dbReference type="EMBL" id="BLAL01000213">
    <property type="protein sequence ID" value="GES92159.1"/>
    <property type="molecule type" value="Genomic_DNA"/>
</dbReference>
<name>A0A8H3LVT7_9GLOM</name>
<comment type="caution">
    <text evidence="1">The sequence shown here is derived from an EMBL/GenBank/DDBJ whole genome shotgun (WGS) entry which is preliminary data.</text>
</comment>
<sequence>MQNDQIFYRFSEDLARSRNANNVKFRQDFTRLNVMNCYYSYRIQRNIAIFKIEDIWKENLPKSNLHIVVKIEVIALLLIRAI</sequence>
<protein>
    <submittedName>
        <fullName evidence="1">Uncharacterized protein</fullName>
    </submittedName>
</protein>
<organism evidence="1 2">
    <name type="scientific">Rhizophagus clarus</name>
    <dbReference type="NCBI Taxonomy" id="94130"/>
    <lineage>
        <taxon>Eukaryota</taxon>
        <taxon>Fungi</taxon>
        <taxon>Fungi incertae sedis</taxon>
        <taxon>Mucoromycota</taxon>
        <taxon>Glomeromycotina</taxon>
        <taxon>Glomeromycetes</taxon>
        <taxon>Glomerales</taxon>
        <taxon>Glomeraceae</taxon>
        <taxon>Rhizophagus</taxon>
    </lineage>
</organism>
<dbReference type="AlphaFoldDB" id="A0A8H3LVT7"/>
<dbReference type="OrthoDB" id="2304312at2759"/>
<dbReference type="Proteomes" id="UP000615446">
    <property type="component" value="Unassembled WGS sequence"/>
</dbReference>
<gene>
    <name evidence="1" type="ORF">RCL2_001894700</name>
</gene>
<evidence type="ECO:0000313" key="1">
    <source>
        <dbReference type="EMBL" id="GES92159.1"/>
    </source>
</evidence>
<accession>A0A8H3LVT7</accession>